<evidence type="ECO:0000313" key="6">
    <source>
        <dbReference type="EMBL" id="CAI9966503.1"/>
    </source>
</evidence>
<dbReference type="Pfam" id="PF05729">
    <property type="entry name" value="NACHT"/>
    <property type="match status" value="1"/>
</dbReference>
<dbReference type="Gene3D" id="3.40.50.300">
    <property type="entry name" value="P-loop containing nucleotide triphosphate hydrolases"/>
    <property type="match status" value="1"/>
</dbReference>
<dbReference type="Pfam" id="PF00400">
    <property type="entry name" value="WD40"/>
    <property type="match status" value="1"/>
</dbReference>
<evidence type="ECO:0000313" key="7">
    <source>
        <dbReference type="EMBL" id="CAL6032654.1"/>
    </source>
</evidence>
<protein>
    <submittedName>
        <fullName evidence="6">WD40 repeat protein</fullName>
    </submittedName>
    <submittedName>
        <fullName evidence="7">WD40_repeat protein</fullName>
    </submittedName>
</protein>
<sequence>MGCASQLSSDKKNQESIITVLIEKEDKSIIQNLSELQKALESADKKKIRSQIYDLKNKSLQLAQKSGNPIQIFGKVIEIVENQEITKKGLDAIIYKELLHIAQLFFHQVYLRNKDGQNISSETIQTWENKIKNIENGISQISLDSSELEFELECIKIGINILGSRNLNIKDEVLGYISQVGQDLNILDVGKKLLTQLINYSSNKINDYWFLTVLTNYYTYYQIKYENKPEQTQIIIQQLQQQAEWHVTYSGIDILEDILENLSLSAIDIKNLKIIQILTALSHNNNWKIRNRVALLCIRNSTTKTPIQELTSVYLNMALHETNKKVQNTLQNTDYIQKERVELKKCWETNKLQSEQEFTELEQKLISLQETLTNQPLNNELQNDIFEVKLIQQISSSIFQQIDVQCESLNKLGNQINVQDQKLSRMQIQLNQIDQCVSGRNINELTQAIYSFYKQESNDWKTRLNMYIPEKCITDIKNINDMSQITDISDQVLSFINDTSKKSMLIQGGAGTGKTIFCQYLITQLLQSKIIIPILISLPQLQNFETQMIEQSLKELRMTDTEINNLQISKVPLLFIIDGFDEIRSYKCLYNTNNLFNWNCKTIFTCRSSHLAGDPAYYKYFISAKFDRQLAFQEAILVHFDEQQVNDYLERFVEKQQANKDEWNDWKLYRSNINQIPGLLELVKNPFILSMIVAVLPKLVDQREQQQKTDSLISLDLYEAFVKNWFENEEQRMYQNNIVSEITNLQKEYEDYSLKLATQMMDDQKTVVYYDSTDKNSKWKNFFDPNNQKIVTIRRGSLLNVSSKYYSFIHKTILEYFVVKEGQRQVQQIINQLNTQKSGMQDKQINYSFNKRIITDLGVFSFYTEAVQRYPTFKSQLYQLIELSKTTKEIQTAAANAITILNYSNEHFINADFKNISIPGANLSAAVLCGTDFTSANLSEVDFQCAWLNNTIFNNANMNNVEFGQMVYIDQYTFFNCTKARDLIVCCNKFSEQLAVFDFKCQQVCQLDAYNDIQPDDMGYIHVLGIWFCFDDKYLHICFLDTIKVYSTSNWELVNTIKLDAPMQSVSYSSDNKYVVFSCNEDILLYQLDETNNIQLRQKIHAHDFKFGEIFVQFSPNNNILSADSTVLKLWDINLKLVKEIEFSSEKSFFCFSYDGNYLAGTQNCDVHIWNAKTFELIIVLKGHNGIVDAIEFSPDGQYLATGDREGVIMLWDSKFELLKTIGIHAFEVSRLVFAGDLLISSSNNQQIKFSMLKSKNIAKQQESNKLWTEQAIFSPNFKYFATADREKVVLWDFEKGNILQTFFDKHSNSKIFLSNKWLMIVTNNNDSESIQTIWNIQTEKFSAKIIEFQIKTGQFSKNQDVITLAENGKLVNFNLETLQKTTLVEKDSLYILSFCYKDDYSMFAYSDYDSIYIHNTNSGKLEKIITTNCGFTRIIFKDKIYATEYDSPPKIWNISGEEQQVTDIDDELYKILHPLEFNDSGLQLKKDYNCVCLVENKRTIKIFGEPWMQLKMSQCSIQGAQNISPQNQSLIQQLQQLSE</sequence>
<comment type="caution">
    <text evidence="6">The sequence shown here is derived from an EMBL/GenBank/DDBJ whole genome shotgun (WGS) entry which is preliminary data.</text>
</comment>
<dbReference type="InterPro" id="IPR007111">
    <property type="entry name" value="NACHT_NTPase"/>
</dbReference>
<dbReference type="InterPro" id="IPR011047">
    <property type="entry name" value="Quinoprotein_ADH-like_sf"/>
</dbReference>
<keyword evidence="2" id="KW-0677">Repeat</keyword>
<keyword evidence="8" id="KW-1185">Reference proteome</keyword>
<feature type="domain" description="NACHT" evidence="5">
    <location>
        <begin position="504"/>
        <end position="589"/>
    </location>
</feature>
<dbReference type="Gene3D" id="2.130.10.10">
    <property type="entry name" value="YVTN repeat-like/Quinoprotein amine dehydrogenase"/>
    <property type="match status" value="2"/>
</dbReference>
<keyword evidence="1 3" id="KW-0853">WD repeat</keyword>
<dbReference type="InterPro" id="IPR015943">
    <property type="entry name" value="WD40/YVTN_repeat-like_dom_sf"/>
</dbReference>
<dbReference type="Gene3D" id="2.160.20.80">
    <property type="entry name" value="E3 ubiquitin-protein ligase SopA"/>
    <property type="match status" value="1"/>
</dbReference>
<dbReference type="Pfam" id="PF00805">
    <property type="entry name" value="Pentapeptide"/>
    <property type="match status" value="1"/>
</dbReference>
<dbReference type="PANTHER" id="PTHR19848">
    <property type="entry name" value="WD40 REPEAT PROTEIN"/>
    <property type="match status" value="1"/>
</dbReference>
<dbReference type="SUPFAM" id="SSF50978">
    <property type="entry name" value="WD40 repeat-like"/>
    <property type="match status" value="1"/>
</dbReference>
<accession>A0AA86QYN8</accession>
<reference evidence="6" key="1">
    <citation type="submission" date="2023-06" db="EMBL/GenBank/DDBJ databases">
        <authorList>
            <person name="Kurt Z."/>
        </authorList>
    </citation>
    <scope>NUCLEOTIDE SEQUENCE</scope>
</reference>
<dbReference type="InterPro" id="IPR001680">
    <property type="entry name" value="WD40_rpt"/>
</dbReference>
<evidence type="ECO:0000256" key="1">
    <source>
        <dbReference type="ARBA" id="ARBA00022574"/>
    </source>
</evidence>
<dbReference type="PANTHER" id="PTHR19848:SF8">
    <property type="entry name" value="F-BOX AND WD REPEAT DOMAIN CONTAINING 7"/>
    <property type="match status" value="1"/>
</dbReference>
<gene>
    <name evidence="7" type="ORF">HINF_LOCUS34590</name>
    <name evidence="6" type="ORF">HINF_LOCUS54148</name>
</gene>
<dbReference type="SUPFAM" id="SSF50998">
    <property type="entry name" value="Quinoprotein alcohol dehydrogenase-like"/>
    <property type="match status" value="1"/>
</dbReference>
<evidence type="ECO:0000256" key="3">
    <source>
        <dbReference type="PROSITE-ProRule" id="PRU00221"/>
    </source>
</evidence>
<dbReference type="SUPFAM" id="SSF141571">
    <property type="entry name" value="Pentapeptide repeat-like"/>
    <property type="match status" value="1"/>
</dbReference>
<name>A0AA86QYN8_9EUKA</name>
<proteinExistence type="predicted"/>
<dbReference type="InterPro" id="IPR001646">
    <property type="entry name" value="5peptide_repeat"/>
</dbReference>
<dbReference type="SMART" id="SM00320">
    <property type="entry name" value="WD40"/>
    <property type="match status" value="7"/>
</dbReference>
<dbReference type="InterPro" id="IPR027417">
    <property type="entry name" value="P-loop_NTPase"/>
</dbReference>
<reference evidence="7 8" key="2">
    <citation type="submission" date="2024-07" db="EMBL/GenBank/DDBJ databases">
        <authorList>
            <person name="Akdeniz Z."/>
        </authorList>
    </citation>
    <scope>NUCLEOTIDE SEQUENCE [LARGE SCALE GENOMIC DNA]</scope>
</reference>
<dbReference type="PROSITE" id="PS50294">
    <property type="entry name" value="WD_REPEATS_REGION"/>
    <property type="match status" value="1"/>
</dbReference>
<dbReference type="PROSITE" id="PS50082">
    <property type="entry name" value="WD_REPEATS_2"/>
    <property type="match status" value="1"/>
</dbReference>
<evidence type="ECO:0000313" key="8">
    <source>
        <dbReference type="Proteomes" id="UP001642409"/>
    </source>
</evidence>
<evidence type="ECO:0000259" key="5">
    <source>
        <dbReference type="Pfam" id="PF05729"/>
    </source>
</evidence>
<dbReference type="SUPFAM" id="SSF52540">
    <property type="entry name" value="P-loop containing nucleoside triphosphate hydrolases"/>
    <property type="match status" value="1"/>
</dbReference>
<feature type="repeat" description="WD" evidence="3">
    <location>
        <begin position="1181"/>
        <end position="1213"/>
    </location>
</feature>
<dbReference type="InterPro" id="IPR036322">
    <property type="entry name" value="WD40_repeat_dom_sf"/>
</dbReference>
<feature type="coiled-coil region" evidence="4">
    <location>
        <begin position="344"/>
        <end position="371"/>
    </location>
</feature>
<dbReference type="Proteomes" id="UP001642409">
    <property type="component" value="Unassembled WGS sequence"/>
</dbReference>
<dbReference type="EMBL" id="CATOUU010001007">
    <property type="protein sequence ID" value="CAI9966503.1"/>
    <property type="molecule type" value="Genomic_DNA"/>
</dbReference>
<organism evidence="6">
    <name type="scientific">Hexamita inflata</name>
    <dbReference type="NCBI Taxonomy" id="28002"/>
    <lineage>
        <taxon>Eukaryota</taxon>
        <taxon>Metamonada</taxon>
        <taxon>Diplomonadida</taxon>
        <taxon>Hexamitidae</taxon>
        <taxon>Hexamitinae</taxon>
        <taxon>Hexamita</taxon>
    </lineage>
</organism>
<keyword evidence="4" id="KW-0175">Coiled coil</keyword>
<evidence type="ECO:0000256" key="4">
    <source>
        <dbReference type="SAM" id="Coils"/>
    </source>
</evidence>
<dbReference type="EMBL" id="CAXDID020000123">
    <property type="protein sequence ID" value="CAL6032654.1"/>
    <property type="molecule type" value="Genomic_DNA"/>
</dbReference>
<evidence type="ECO:0000256" key="2">
    <source>
        <dbReference type="ARBA" id="ARBA00022737"/>
    </source>
</evidence>